<protein>
    <recommendedName>
        <fullName evidence="4">Zn-dependent protease (Includes SpoIVFB)</fullName>
    </recommendedName>
</protein>
<feature type="transmembrane region" description="Helical" evidence="1">
    <location>
        <begin position="80"/>
        <end position="105"/>
    </location>
</feature>
<dbReference type="EMBL" id="FOWD01000001">
    <property type="protein sequence ID" value="SFN75139.1"/>
    <property type="molecule type" value="Genomic_DNA"/>
</dbReference>
<dbReference type="AlphaFoldDB" id="A0A1I5BKM0"/>
<dbReference type="RefSeq" id="WP_091683436.1">
    <property type="nucleotide sequence ID" value="NZ_BAABFM010000003.1"/>
</dbReference>
<feature type="transmembrane region" description="Helical" evidence="1">
    <location>
        <begin position="48"/>
        <end position="68"/>
    </location>
</feature>
<evidence type="ECO:0000256" key="1">
    <source>
        <dbReference type="SAM" id="Phobius"/>
    </source>
</evidence>
<gene>
    <name evidence="2" type="ORF">SAMN04489757_10160</name>
</gene>
<dbReference type="OrthoDB" id="2063070at2"/>
<name>A0A1I5BKM0_9FIRM</name>
<accession>A0A1I5BKM0</accession>
<evidence type="ECO:0000313" key="3">
    <source>
        <dbReference type="Proteomes" id="UP000198806"/>
    </source>
</evidence>
<proteinExistence type="predicted"/>
<keyword evidence="1" id="KW-0472">Membrane</keyword>
<feature type="transmembrane region" description="Helical" evidence="1">
    <location>
        <begin position="173"/>
        <end position="200"/>
    </location>
</feature>
<evidence type="ECO:0008006" key="4">
    <source>
        <dbReference type="Google" id="ProtNLM"/>
    </source>
</evidence>
<sequence>MKTQLIRIAAAFISGSLIMILHEFPKAILFYIINPSKDKKDKNIIFKLHHYIDPIGIIFCITSMAGFSKPYMYRIKDKKTNFILGIAGFASLALTFIISVLILRFGIGMNSDFTYDANIGTTDLILQYIMVYMALLSISMFIVNLFPVSTFDMGLCIAGKSPNKFFSIIRNDYLIKMILFFAMILQIIANISTTILRMLLWRGNI</sequence>
<reference evidence="2 3" key="1">
    <citation type="submission" date="2016-10" db="EMBL/GenBank/DDBJ databases">
        <authorList>
            <person name="de Groot N.N."/>
        </authorList>
    </citation>
    <scope>NUCLEOTIDE SEQUENCE [LARGE SCALE GENOMIC DNA]</scope>
    <source>
        <strain evidence="2 3">DSM 1283</strain>
    </source>
</reference>
<dbReference type="Proteomes" id="UP000198806">
    <property type="component" value="Unassembled WGS sequence"/>
</dbReference>
<evidence type="ECO:0000313" key="2">
    <source>
        <dbReference type="EMBL" id="SFN75139.1"/>
    </source>
</evidence>
<dbReference type="STRING" id="1527.SAMN04489757_10160"/>
<keyword evidence="1" id="KW-0812">Transmembrane</keyword>
<feature type="transmembrane region" description="Helical" evidence="1">
    <location>
        <begin position="12"/>
        <end position="33"/>
    </location>
</feature>
<keyword evidence="3" id="KW-1185">Reference proteome</keyword>
<organism evidence="2 3">
    <name type="scientific">Anaerocolumna aminovalerica</name>
    <dbReference type="NCBI Taxonomy" id="1527"/>
    <lineage>
        <taxon>Bacteria</taxon>
        <taxon>Bacillati</taxon>
        <taxon>Bacillota</taxon>
        <taxon>Clostridia</taxon>
        <taxon>Lachnospirales</taxon>
        <taxon>Lachnospiraceae</taxon>
        <taxon>Anaerocolumna</taxon>
    </lineage>
</organism>
<feature type="transmembrane region" description="Helical" evidence="1">
    <location>
        <begin position="125"/>
        <end position="146"/>
    </location>
</feature>
<keyword evidence="1" id="KW-1133">Transmembrane helix</keyword>